<feature type="region of interest" description="Disordered" evidence="1">
    <location>
        <begin position="41"/>
        <end position="63"/>
    </location>
</feature>
<keyword evidence="3" id="KW-1185">Reference proteome</keyword>
<organism evidence="2 3">
    <name type="scientific">Nonomuraea monospora</name>
    <dbReference type="NCBI Taxonomy" id="568818"/>
    <lineage>
        <taxon>Bacteria</taxon>
        <taxon>Bacillati</taxon>
        <taxon>Actinomycetota</taxon>
        <taxon>Actinomycetes</taxon>
        <taxon>Streptosporangiales</taxon>
        <taxon>Streptosporangiaceae</taxon>
        <taxon>Nonomuraea</taxon>
    </lineage>
</organism>
<feature type="region of interest" description="Disordered" evidence="1">
    <location>
        <begin position="1"/>
        <end position="21"/>
    </location>
</feature>
<evidence type="ECO:0000256" key="1">
    <source>
        <dbReference type="SAM" id="MobiDB-lite"/>
    </source>
</evidence>
<accession>A0ABP5PY20</accession>
<evidence type="ECO:0000313" key="2">
    <source>
        <dbReference type="EMBL" id="GAA2216556.1"/>
    </source>
</evidence>
<gene>
    <name evidence="2" type="ORF">GCM10009850_120260</name>
</gene>
<name>A0ABP5PY20_9ACTN</name>
<proteinExistence type="predicted"/>
<dbReference type="EMBL" id="BAAAQX010000074">
    <property type="protein sequence ID" value="GAA2216556.1"/>
    <property type="molecule type" value="Genomic_DNA"/>
</dbReference>
<comment type="caution">
    <text evidence="2">The sequence shown here is derived from an EMBL/GenBank/DDBJ whole genome shotgun (WGS) entry which is preliminary data.</text>
</comment>
<protein>
    <submittedName>
        <fullName evidence="2">Uncharacterized protein</fullName>
    </submittedName>
</protein>
<dbReference type="Proteomes" id="UP001499843">
    <property type="component" value="Unassembled WGS sequence"/>
</dbReference>
<sequence length="63" mass="7444">MAGVERPPWRRREARRTFGTRRADALRKGEIMKRVRIAKPTAKRRTRATELDLRSPAGRRLPY</sequence>
<reference evidence="3" key="1">
    <citation type="journal article" date="2019" name="Int. J. Syst. Evol. Microbiol.">
        <title>The Global Catalogue of Microorganisms (GCM) 10K type strain sequencing project: providing services to taxonomists for standard genome sequencing and annotation.</title>
        <authorList>
            <consortium name="The Broad Institute Genomics Platform"/>
            <consortium name="The Broad Institute Genome Sequencing Center for Infectious Disease"/>
            <person name="Wu L."/>
            <person name="Ma J."/>
        </authorList>
    </citation>
    <scope>NUCLEOTIDE SEQUENCE [LARGE SCALE GENOMIC DNA]</scope>
    <source>
        <strain evidence="3">JCM 16114</strain>
    </source>
</reference>
<evidence type="ECO:0000313" key="3">
    <source>
        <dbReference type="Proteomes" id="UP001499843"/>
    </source>
</evidence>